<dbReference type="SUPFAM" id="SSF51905">
    <property type="entry name" value="FAD/NAD(P)-binding domain"/>
    <property type="match status" value="1"/>
</dbReference>
<organism evidence="9 10">
    <name type="scientific">Corynebacterium uropygiale</name>
    <dbReference type="NCBI Taxonomy" id="1775911"/>
    <lineage>
        <taxon>Bacteria</taxon>
        <taxon>Bacillati</taxon>
        <taxon>Actinomycetota</taxon>
        <taxon>Actinomycetes</taxon>
        <taxon>Mycobacteriales</taxon>
        <taxon>Corynebacteriaceae</taxon>
        <taxon>Corynebacterium</taxon>
    </lineage>
</organism>
<dbReference type="PRINTS" id="PR01001">
    <property type="entry name" value="FADG3PDH"/>
</dbReference>
<keyword evidence="3" id="KW-0285">Flavoprotein</keyword>
<evidence type="ECO:0000256" key="4">
    <source>
        <dbReference type="ARBA" id="ARBA00022798"/>
    </source>
</evidence>
<evidence type="ECO:0000256" key="2">
    <source>
        <dbReference type="ARBA" id="ARBA00007330"/>
    </source>
</evidence>
<evidence type="ECO:0000256" key="1">
    <source>
        <dbReference type="ARBA" id="ARBA00001974"/>
    </source>
</evidence>
<dbReference type="SUPFAM" id="SSF54373">
    <property type="entry name" value="FAD-linked reductases, C-terminal domain"/>
    <property type="match status" value="1"/>
</dbReference>
<dbReference type="Proteomes" id="UP001139336">
    <property type="component" value="Unassembled WGS sequence"/>
</dbReference>
<dbReference type="PANTHER" id="PTHR11985">
    <property type="entry name" value="GLYCEROL-3-PHOSPHATE DEHYDROGENASE"/>
    <property type="match status" value="1"/>
</dbReference>
<reference evidence="9" key="1">
    <citation type="submission" date="2022-01" db="EMBL/GenBank/DDBJ databases">
        <title>Corynebacterium sp. nov isolated from isolated from the feces of the greater white-fronted geese (Anser albifrons) at Poyang Lake, PR China.</title>
        <authorList>
            <person name="Liu Q."/>
        </authorList>
    </citation>
    <scope>NUCLEOTIDE SEQUENCE</scope>
    <source>
        <strain evidence="9">JCM 32435</strain>
    </source>
</reference>
<dbReference type="Gene3D" id="1.10.8.870">
    <property type="entry name" value="Alpha-glycerophosphate oxidase, cap domain"/>
    <property type="match status" value="1"/>
</dbReference>
<dbReference type="EMBL" id="JAKGSI010000001">
    <property type="protein sequence ID" value="MCF4006153.1"/>
    <property type="molecule type" value="Genomic_DNA"/>
</dbReference>
<feature type="domain" description="FAD dependent oxidoreductase" evidence="7">
    <location>
        <begin position="28"/>
        <end position="394"/>
    </location>
</feature>
<gene>
    <name evidence="9" type="ORF">L1O03_03035</name>
</gene>
<dbReference type="Pfam" id="PF01266">
    <property type="entry name" value="DAO"/>
    <property type="match status" value="1"/>
</dbReference>
<name>A0A9X1U068_9CORY</name>
<dbReference type="Gene3D" id="3.30.9.10">
    <property type="entry name" value="D-Amino Acid Oxidase, subunit A, domain 2"/>
    <property type="match status" value="1"/>
</dbReference>
<dbReference type="InterPro" id="IPR000447">
    <property type="entry name" value="G3P_DH_FAD-dep"/>
</dbReference>
<accession>A0A9X1U068</accession>
<dbReference type="InterPro" id="IPR036188">
    <property type="entry name" value="FAD/NAD-bd_sf"/>
</dbReference>
<dbReference type="RefSeq" id="WP_236117928.1">
    <property type="nucleotide sequence ID" value="NZ_JAKGSI010000001.1"/>
</dbReference>
<dbReference type="Pfam" id="PF16901">
    <property type="entry name" value="DAO_C"/>
    <property type="match status" value="1"/>
</dbReference>
<evidence type="ECO:0000313" key="9">
    <source>
        <dbReference type="EMBL" id="MCF4006153.1"/>
    </source>
</evidence>
<dbReference type="Gene3D" id="3.50.50.60">
    <property type="entry name" value="FAD/NAD(P)-binding domain"/>
    <property type="match status" value="1"/>
</dbReference>
<keyword evidence="10" id="KW-1185">Reference proteome</keyword>
<comment type="cofactor">
    <cofactor evidence="1">
        <name>FAD</name>
        <dbReference type="ChEBI" id="CHEBI:57692"/>
    </cofactor>
</comment>
<dbReference type="InterPro" id="IPR038299">
    <property type="entry name" value="DAO_C_sf"/>
</dbReference>
<evidence type="ECO:0000259" key="8">
    <source>
        <dbReference type="Pfam" id="PF16901"/>
    </source>
</evidence>
<keyword evidence="6" id="KW-0560">Oxidoreductase</keyword>
<evidence type="ECO:0000256" key="5">
    <source>
        <dbReference type="ARBA" id="ARBA00022827"/>
    </source>
</evidence>
<evidence type="ECO:0000256" key="3">
    <source>
        <dbReference type="ARBA" id="ARBA00022630"/>
    </source>
</evidence>
<proteinExistence type="inferred from homology"/>
<evidence type="ECO:0000256" key="6">
    <source>
        <dbReference type="ARBA" id="ARBA00023002"/>
    </source>
</evidence>
<evidence type="ECO:0000259" key="7">
    <source>
        <dbReference type="Pfam" id="PF01266"/>
    </source>
</evidence>
<dbReference type="GO" id="GO:0006071">
    <property type="term" value="P:glycerol metabolic process"/>
    <property type="evidence" value="ECO:0007669"/>
    <property type="project" value="UniProtKB-KW"/>
</dbReference>
<comment type="similarity">
    <text evidence="2">Belongs to the FAD-dependent glycerol-3-phosphate dehydrogenase family.</text>
</comment>
<dbReference type="PANTHER" id="PTHR11985:SF35">
    <property type="entry name" value="ANAEROBIC GLYCEROL-3-PHOSPHATE DEHYDROGENASE SUBUNIT A"/>
    <property type="match status" value="1"/>
</dbReference>
<protein>
    <submittedName>
        <fullName evidence="9">Glycerol-3-phosphate dehydrogenase/oxidase</fullName>
    </submittedName>
</protein>
<dbReference type="InterPro" id="IPR031656">
    <property type="entry name" value="DAO_C"/>
</dbReference>
<dbReference type="GO" id="GO:0004368">
    <property type="term" value="F:glycerol-3-phosphate dehydrogenase (quinone) activity"/>
    <property type="evidence" value="ECO:0007669"/>
    <property type="project" value="InterPro"/>
</dbReference>
<dbReference type="GO" id="GO:0046168">
    <property type="term" value="P:glycerol-3-phosphate catabolic process"/>
    <property type="evidence" value="ECO:0007669"/>
    <property type="project" value="TreeGrafter"/>
</dbReference>
<comment type="caution">
    <text evidence="9">The sequence shown here is derived from an EMBL/GenBank/DDBJ whole genome shotgun (WGS) entry which is preliminary data.</text>
</comment>
<keyword evidence="5" id="KW-0274">FAD</keyword>
<sequence>MSTALLRRALRRPGAGVGCSAAGCPRVDVLVIGGGISGVQIARHCAARGLATLLVEKEDFGSGTSAATTKAIHGGLRYLEQGDIPVVVESLRERRLLGLAAPHLVQPRSFLLTAYDWSTPRAPILGAGVGLYEALALGRNRGILRDLRARRPRWVRREELLTQVPWLKREGLVGAWRHDDSLNLHPERLLLAILQSAVDDGAVALNHARVTGLLPAPQRGVRVRDELTGESADIQAEVIINAAGPWAAEALGVEAQRNGVAVAQSKGVHLMTRDLGNTDGVYVRGANGHHIVVNPWDGRQLIGPTDTPMDGSPDDARAEVSDIELLRETFDSVAETPLRREDVVDTLVGVRPLLMSGDSTYTSSRRFDIIPGQPGVYTVLGGKWTTGRAMGEKVSAEIIAREAGLPPTKRISAELPLHASMRGYSTMSEALDAAVRAAPHLGLGREQREHLARMYGEDHVRILGLVAEHPELGQPLEPQKPQAAGASGRGCLDCAAQVVYAVEAEGACTLRDVVDRRLSLGTRRAVSAEALDAVCRVLATVLGWNGTRLREEREAYSAAQRGRAEILDQGFACPSSALS</sequence>
<dbReference type="PROSITE" id="PS51257">
    <property type="entry name" value="PROKAR_LIPOPROTEIN"/>
    <property type="match status" value="1"/>
</dbReference>
<feature type="domain" description="Alpha-glycerophosphate oxidase C-terminal" evidence="8">
    <location>
        <begin position="434"/>
        <end position="548"/>
    </location>
</feature>
<dbReference type="InterPro" id="IPR006076">
    <property type="entry name" value="FAD-dep_OxRdtase"/>
</dbReference>
<keyword evidence="4" id="KW-0319">Glycerol metabolism</keyword>
<evidence type="ECO:0000313" key="10">
    <source>
        <dbReference type="Proteomes" id="UP001139336"/>
    </source>
</evidence>
<dbReference type="AlphaFoldDB" id="A0A9X1U068"/>